<organism evidence="1">
    <name type="scientific">Caulerpa racemosa</name>
    <name type="common">Green alga</name>
    <dbReference type="NCBI Taxonomy" id="76317"/>
    <lineage>
        <taxon>Eukaryota</taxon>
        <taxon>Viridiplantae</taxon>
        <taxon>Chlorophyta</taxon>
        <taxon>core chlorophytes</taxon>
        <taxon>Ulvophyceae</taxon>
        <taxon>TCBD clade</taxon>
        <taxon>Bryopsidales</taxon>
        <taxon>Halimedineae</taxon>
        <taxon>Caulerpaceae</taxon>
        <taxon>Caulerpa</taxon>
    </lineage>
</organism>
<evidence type="ECO:0000313" key="1">
    <source>
        <dbReference type="EMBL" id="ANJ70776.1"/>
    </source>
</evidence>
<dbReference type="GeneID" id="30511947"/>
<geneLocation type="chloroplast" evidence="1"/>
<gene>
    <name evidence="1" type="primary">rps18</name>
</gene>
<dbReference type="GO" id="GO:0005840">
    <property type="term" value="C:ribosome"/>
    <property type="evidence" value="ECO:0007669"/>
    <property type="project" value="UniProtKB-KW"/>
</dbReference>
<accession>A0A1I9LKB5</accession>
<reference evidence="1" key="1">
    <citation type="submission" date="2015-10" db="EMBL/GenBank/DDBJ databases">
        <title>Complete chloroplast Genomes for Caulerpa racemosa and Codium decorticatum (Bryopsidales, Chlorophyta) and Comparative Analyses of Five Siphonous Green Seaweed Plastomes.</title>
        <authorList>
            <person name="Lam D.W."/>
            <person name="Lopez-Bautista J.M."/>
        </authorList>
    </citation>
    <scope>NUCLEOTIDE SEQUENCE</scope>
</reference>
<dbReference type="EMBL" id="KT946602">
    <property type="protein sequence ID" value="ANJ70776.1"/>
    <property type="molecule type" value="Genomic_DNA"/>
</dbReference>
<keyword evidence="1" id="KW-0150">Chloroplast</keyword>
<keyword evidence="1" id="KW-0689">Ribosomal protein</keyword>
<keyword evidence="1" id="KW-0934">Plastid</keyword>
<proteinExistence type="predicted"/>
<dbReference type="AlphaFoldDB" id="A0A1I9LKB5"/>
<protein>
    <submittedName>
        <fullName evidence="1">30S ribosomal protein S18</fullName>
    </submittedName>
</protein>
<keyword evidence="1" id="KW-0687">Ribonucleoprotein</keyword>
<sequence>MFFSKTENWFNFKKIRSIKLQKHSFIKKLYYYFRENNTKTFKWFNSKTATFYFESNKKRQIYEFFTFCSSSKSRS</sequence>
<name>A0A1I9LKB5_CAURA</name>
<dbReference type="RefSeq" id="YP_009326849.1">
    <property type="nucleotide sequence ID" value="NC_032042.1"/>
</dbReference>